<dbReference type="EMBL" id="CP042912">
    <property type="protein sequence ID" value="QEG20871.1"/>
    <property type="molecule type" value="Genomic_DNA"/>
</dbReference>
<dbReference type="CDD" id="cd00009">
    <property type="entry name" value="AAA"/>
    <property type="match status" value="1"/>
</dbReference>
<evidence type="ECO:0000313" key="8">
    <source>
        <dbReference type="Proteomes" id="UP000322214"/>
    </source>
</evidence>
<dbReference type="GO" id="GO:0008233">
    <property type="term" value="F:peptidase activity"/>
    <property type="evidence" value="ECO:0007669"/>
    <property type="project" value="UniProtKB-KW"/>
</dbReference>
<name>A0A5B9PCP4_9BACT</name>
<dbReference type="RefSeq" id="WP_075085198.1">
    <property type="nucleotide sequence ID" value="NZ_CP042912.1"/>
</dbReference>
<dbReference type="GO" id="GO:0005737">
    <property type="term" value="C:cytoplasm"/>
    <property type="evidence" value="ECO:0007669"/>
    <property type="project" value="TreeGrafter"/>
</dbReference>
<evidence type="ECO:0000256" key="3">
    <source>
        <dbReference type="ARBA" id="ARBA00023186"/>
    </source>
</evidence>
<dbReference type="SMART" id="SM00382">
    <property type="entry name" value="AAA"/>
    <property type="match status" value="2"/>
</dbReference>
<dbReference type="Proteomes" id="UP000322214">
    <property type="component" value="Chromosome"/>
</dbReference>
<dbReference type="KEGG" id="mff:MFFC18_07220"/>
<keyword evidence="7" id="KW-0378">Hydrolase</keyword>
<dbReference type="SMART" id="SM01086">
    <property type="entry name" value="ClpB_D2-small"/>
    <property type="match status" value="1"/>
</dbReference>
<dbReference type="Pfam" id="PF00004">
    <property type="entry name" value="AAA"/>
    <property type="match status" value="1"/>
</dbReference>
<dbReference type="InterPro" id="IPR001270">
    <property type="entry name" value="ClpA/B"/>
</dbReference>
<dbReference type="InterPro" id="IPR003593">
    <property type="entry name" value="AAA+_ATPase"/>
</dbReference>
<evidence type="ECO:0000256" key="4">
    <source>
        <dbReference type="SAM" id="MobiDB-lite"/>
    </source>
</evidence>
<dbReference type="GO" id="GO:0005524">
    <property type="term" value="F:ATP binding"/>
    <property type="evidence" value="ECO:0007669"/>
    <property type="project" value="UniProtKB-KW"/>
</dbReference>
<feature type="compositionally biased region" description="Basic and acidic residues" evidence="4">
    <location>
        <begin position="178"/>
        <end position="203"/>
    </location>
</feature>
<accession>A0A5B9PCP4</accession>
<protein>
    <submittedName>
        <fullName evidence="7">ATP-dependent Clp protease ATP-binding subunit ClpC</fullName>
    </submittedName>
</protein>
<dbReference type="CDD" id="cd19499">
    <property type="entry name" value="RecA-like_ClpB_Hsp104-like"/>
    <property type="match status" value="1"/>
</dbReference>
<feature type="region of interest" description="Disordered" evidence="4">
    <location>
        <begin position="176"/>
        <end position="216"/>
    </location>
</feature>
<dbReference type="SUPFAM" id="SSF52540">
    <property type="entry name" value="P-loop containing nucleoside triphosphate hydrolases"/>
    <property type="match status" value="2"/>
</dbReference>
<evidence type="ECO:0000259" key="6">
    <source>
        <dbReference type="SMART" id="SM01086"/>
    </source>
</evidence>
<dbReference type="AlphaFoldDB" id="A0A5B9PCP4"/>
<dbReference type="Pfam" id="PF10431">
    <property type="entry name" value="ClpB_D2-small"/>
    <property type="match status" value="1"/>
</dbReference>
<feature type="domain" description="AAA+ ATPase" evidence="5">
    <location>
        <begin position="527"/>
        <end position="701"/>
    </location>
</feature>
<dbReference type="InterPro" id="IPR027417">
    <property type="entry name" value="P-loop_NTPase"/>
</dbReference>
<evidence type="ECO:0000256" key="2">
    <source>
        <dbReference type="ARBA" id="ARBA00022840"/>
    </source>
</evidence>
<dbReference type="GO" id="GO:0016887">
    <property type="term" value="F:ATP hydrolysis activity"/>
    <property type="evidence" value="ECO:0007669"/>
    <property type="project" value="InterPro"/>
</dbReference>
<dbReference type="GO" id="GO:0034605">
    <property type="term" value="P:cellular response to heat"/>
    <property type="evidence" value="ECO:0007669"/>
    <property type="project" value="TreeGrafter"/>
</dbReference>
<feature type="compositionally biased region" description="Basic residues" evidence="4">
    <location>
        <begin position="204"/>
        <end position="214"/>
    </location>
</feature>
<dbReference type="STRING" id="980251.GCA_001642875_02979"/>
<feature type="domain" description="Clp ATPase C-terminal" evidence="6">
    <location>
        <begin position="700"/>
        <end position="795"/>
    </location>
</feature>
<dbReference type="PANTHER" id="PTHR11638:SF18">
    <property type="entry name" value="HEAT SHOCK PROTEIN 104"/>
    <property type="match status" value="1"/>
</dbReference>
<dbReference type="Pfam" id="PF07724">
    <property type="entry name" value="AAA_2"/>
    <property type="match status" value="1"/>
</dbReference>
<dbReference type="Gene3D" id="3.40.50.300">
    <property type="entry name" value="P-loop containing nucleotide triphosphate hydrolases"/>
    <property type="match status" value="2"/>
</dbReference>
<evidence type="ECO:0000256" key="1">
    <source>
        <dbReference type="ARBA" id="ARBA00022741"/>
    </source>
</evidence>
<dbReference type="PRINTS" id="PR00300">
    <property type="entry name" value="CLPPROTEASEA"/>
</dbReference>
<proteinExistence type="predicted"/>
<keyword evidence="1" id="KW-0547">Nucleotide-binding</keyword>
<organism evidence="7 8">
    <name type="scientific">Mariniblastus fucicola</name>
    <dbReference type="NCBI Taxonomy" id="980251"/>
    <lineage>
        <taxon>Bacteria</taxon>
        <taxon>Pseudomonadati</taxon>
        <taxon>Planctomycetota</taxon>
        <taxon>Planctomycetia</taxon>
        <taxon>Pirellulales</taxon>
        <taxon>Pirellulaceae</taxon>
        <taxon>Mariniblastus</taxon>
    </lineage>
</organism>
<dbReference type="InterPro" id="IPR019489">
    <property type="entry name" value="Clp_ATPase_C"/>
</dbReference>
<keyword evidence="2 7" id="KW-0067">ATP-binding</keyword>
<dbReference type="GO" id="GO:0006508">
    <property type="term" value="P:proteolysis"/>
    <property type="evidence" value="ECO:0007669"/>
    <property type="project" value="UniProtKB-KW"/>
</dbReference>
<keyword evidence="8" id="KW-1185">Reference proteome</keyword>
<reference evidence="7 8" key="1">
    <citation type="submission" date="2019-08" db="EMBL/GenBank/DDBJ databases">
        <title>Deep-cultivation of Planctomycetes and their phenomic and genomic characterization uncovers novel biology.</title>
        <authorList>
            <person name="Wiegand S."/>
            <person name="Jogler M."/>
            <person name="Boedeker C."/>
            <person name="Pinto D."/>
            <person name="Vollmers J."/>
            <person name="Rivas-Marin E."/>
            <person name="Kohn T."/>
            <person name="Peeters S.H."/>
            <person name="Heuer A."/>
            <person name="Rast P."/>
            <person name="Oberbeckmann S."/>
            <person name="Bunk B."/>
            <person name="Jeske O."/>
            <person name="Meyerdierks A."/>
            <person name="Storesund J.E."/>
            <person name="Kallscheuer N."/>
            <person name="Luecker S."/>
            <person name="Lage O.M."/>
            <person name="Pohl T."/>
            <person name="Merkel B.J."/>
            <person name="Hornburger P."/>
            <person name="Mueller R.-W."/>
            <person name="Bruemmer F."/>
            <person name="Labrenz M."/>
            <person name="Spormann A.M."/>
            <person name="Op den Camp H."/>
            <person name="Overmann J."/>
            <person name="Amann R."/>
            <person name="Jetten M.S.M."/>
            <person name="Mascher T."/>
            <person name="Medema M.H."/>
            <person name="Devos D.P."/>
            <person name="Kaster A.-K."/>
            <person name="Ovreas L."/>
            <person name="Rohde M."/>
            <person name="Galperin M.Y."/>
            <person name="Jogler C."/>
        </authorList>
    </citation>
    <scope>NUCLEOTIDE SEQUENCE [LARGE SCALE GENOMIC DNA]</scope>
    <source>
        <strain evidence="7 8">FC18</strain>
    </source>
</reference>
<gene>
    <name evidence="7" type="primary">clpC_1</name>
    <name evidence="7" type="ORF">MFFC18_07220</name>
</gene>
<keyword evidence="3" id="KW-0143">Chaperone</keyword>
<keyword evidence="7" id="KW-0645">Protease</keyword>
<dbReference type="InterPro" id="IPR003959">
    <property type="entry name" value="ATPase_AAA_core"/>
</dbReference>
<dbReference type="InterPro" id="IPR050130">
    <property type="entry name" value="ClpA_ClpB"/>
</dbReference>
<feature type="domain" description="AAA+ ATPase" evidence="5">
    <location>
        <begin position="239"/>
        <end position="378"/>
    </location>
</feature>
<evidence type="ECO:0000259" key="5">
    <source>
        <dbReference type="SMART" id="SM00382"/>
    </source>
</evidence>
<sequence>MHNFKHKIFKVCQELGDDFVCMRALLYPEINRLSDQCKSAQFDRRLIEISENTEIDSFSKRVLPSDPVTDSLSIELTPTKDVAAKRCWIKPAKFTMHYVAWQHSSELVRAWVPTLDLSIVKQGKVDAKFVGQIRSEIRSCLLRTQQLVELRKLVYLQNSGPFSIVESSYEVSLPSARDVAKEEPAENEKRELPEVASRLDKVNRASRKSKKSKRGAQTIPAFHIDDQIRQLAARLAEPDRQSVLLVGPSGVGKSKTVQALARRKRGFGFGPFEFWETSGSRIVAGMSGFGQWQDRCQKITEELKQRDGILHVGNLLELLETGKSSNQVQSIASWMQTQVQRGNLQIIAECTPEQLVIAETRDPQLLESLTVLRIDRPDSNLQKNIFGSVLDHLLENLPDSDSSDPAVTADPQAVDSVYWLHQRYATYSANPGRPIQFLQRLVEDAWHEVESSGDANRKVVLDAEFVARAFSARTGLPFFLLSRNEPLDLSATEDWFRQRVLGQPVPVQTVTNLIATIKSALSPPGKPIASLMFIGPTGVGKTEMAKSLAEFMFGSQQRLLRFDMSEFSDPVSVQRLIGGTGEKEGILTGKVKQHPFSVVLFDEFEKAHPAFFDLLLQVLGEGRLTDGQGRTTDFSTTIIVITSNLGAEQFKPVSFGFAGAENDADTKGQRYEDHFVTEVRNKLRPELFNRLDRIVPFRPLQMETVEQIVGREIEKLKKREGIWYRPVTLDVQPEVIQWLARSSMDLRYGARPIQRLIHDRLTVPLSESLANFTHEQSVAVAVTCDETDSARKIRIEAKGVEEGAAEIRSSRLLIDEIQQVRRRAQKLRDGDVMVGLRNEMFRLVQANQRDHRKFNKLLKKKHHDDSYLNSLQAAIREREPEIESHRFYIDMAASIFDRCSDFEEQMLLKYFAKQDVATGQARAEKNDLDAEVSEAIFKNFLFHSGAANRASVFIWSRHEDIRQQMVRAYIDFATSRNLRVTCYAVLRYDSSVEASRKQGTLGGVPDEDGDTEIVADLYRQPTNNPFSVSHAAPLGYALEFNGPAAFPMFGHEACRHQFREEKLRDALVEVTGEKVTRHQLSDLVTTLGPFDELSIKQRVYDFSRKVAVDAAFGHLRDVDFSSISKLVVGCVEKALEKHLDKFME</sequence>
<dbReference type="Gene3D" id="1.10.8.60">
    <property type="match status" value="1"/>
</dbReference>
<dbReference type="PANTHER" id="PTHR11638">
    <property type="entry name" value="ATP-DEPENDENT CLP PROTEASE"/>
    <property type="match status" value="1"/>
</dbReference>
<evidence type="ECO:0000313" key="7">
    <source>
        <dbReference type="EMBL" id="QEG20871.1"/>
    </source>
</evidence>